<evidence type="ECO:0000256" key="4">
    <source>
        <dbReference type="ARBA" id="ARBA00022692"/>
    </source>
</evidence>
<dbReference type="Proteomes" id="UP000284990">
    <property type="component" value="Unassembled WGS sequence"/>
</dbReference>
<evidence type="ECO:0000256" key="8">
    <source>
        <dbReference type="PROSITE-ProRule" id="PRU01360"/>
    </source>
</evidence>
<comment type="similarity">
    <text evidence="8 9">Belongs to the TonB-dependent receptor family.</text>
</comment>
<dbReference type="Gene3D" id="2.170.130.10">
    <property type="entry name" value="TonB-dependent receptor, plug domain"/>
    <property type="match status" value="1"/>
</dbReference>
<accession>A0A3R6GJ06</accession>
<gene>
    <name evidence="13" type="ORF">DW250_09140</name>
    <name evidence="12" type="ORF">DW916_16780</name>
</gene>
<proteinExistence type="inferred from homology"/>
<keyword evidence="7 8" id="KW-0998">Cell outer membrane</keyword>
<evidence type="ECO:0000256" key="3">
    <source>
        <dbReference type="ARBA" id="ARBA00022452"/>
    </source>
</evidence>
<feature type="domain" description="TonB-dependent receptor-like beta-barrel" evidence="10">
    <location>
        <begin position="426"/>
        <end position="855"/>
    </location>
</feature>
<dbReference type="FunFam" id="2.60.40.1120:FF:000003">
    <property type="entry name" value="Outer membrane protein Omp121"/>
    <property type="match status" value="1"/>
</dbReference>
<keyword evidence="5 9" id="KW-0798">TonB box</keyword>
<dbReference type="SUPFAM" id="SSF49464">
    <property type="entry name" value="Carboxypeptidase regulatory domain-like"/>
    <property type="match status" value="1"/>
</dbReference>
<dbReference type="InterPro" id="IPR023997">
    <property type="entry name" value="TonB-dep_OMP_SusC/RagA_CS"/>
</dbReference>
<dbReference type="InterPro" id="IPR023996">
    <property type="entry name" value="TonB-dep_OMP_SusC/RagA"/>
</dbReference>
<dbReference type="Gene3D" id="2.60.40.1120">
    <property type="entry name" value="Carboxypeptidase-like, regulatory domain"/>
    <property type="match status" value="1"/>
</dbReference>
<reference evidence="14 15" key="1">
    <citation type="submission" date="2018-08" db="EMBL/GenBank/DDBJ databases">
        <title>A genome reference for cultivated species of the human gut microbiota.</title>
        <authorList>
            <person name="Zou Y."/>
            <person name="Xue W."/>
            <person name="Luo G."/>
        </authorList>
    </citation>
    <scope>NUCLEOTIDE SEQUENCE [LARGE SCALE GENOMIC DNA]</scope>
    <source>
        <strain evidence="13 15">AM22-1</strain>
        <strain evidence="12 14">AM42-23AC</strain>
    </source>
</reference>
<evidence type="ECO:0000256" key="7">
    <source>
        <dbReference type="ARBA" id="ARBA00023237"/>
    </source>
</evidence>
<evidence type="ECO:0000313" key="15">
    <source>
        <dbReference type="Proteomes" id="UP000286501"/>
    </source>
</evidence>
<sequence length="991" mass="109342">MDKNNLSKKVGLLLAGCFITFNALGQTTIKGQVVDATGEPVIGASILVKDTKNGAVSDLDGNYKLDNVKDGAVLVFSYLGYRTQEIPVKGNHVINVSLKENDEVLDEVVVVGYAVGSKRTVSGAVDRIKKEDMNKGVVTSPAEALKGKVAGVIISQAGGDPTSSPSIRVRGTSSLSGGNDPLVIIDGVFADMTMFNSLAPGDIESLTILKDASETAQYGSRGASGVIVVTTAKGKLGYSSLSYNGQFGVNTVYKNLDLMSASEYRETAKSLGLTYTDMGGDTNFLEEIERNVGLTQNHNISFSSGTDTSSLRASLGFVLRQGALKNSDMKNFTAKLDGTQYLFDKHLKLELGIFGSQRNSNIQYDMHRMFYSATAYNPTYPNVRNDKGEWDEDLLASEVWNPLGLLDIDDFYKDASVNVHGKATVNIIDGLTVSAFGSYNYWNRDNKFYIPNNIQMGKLNGNGWAYIANTNRKDYMGNVMVNFSKDFGKHHIDALALMEGQKYTYDWNSQEAHGFDTNYFKFNNMKAAANVSWGNLQSNYTEYTLSSYMARVNYMLADKYIATVNVRTDGSSKLGNGQKWGWFPSASLAWVISNEPWMKKIKQIDNFKIRAGYGVTGNQDAIDPYTSLALMEPNGVTTVNGATSTTFAVTSNSNPDLKWEVKKTFDAGFDLSMFKQRLNVTFDWYTSETSDMLYTYTVPVPPFTYDRLLANMGTMTNMGFELAVRGDIIKTKDFTFNSGVNFSYQKNKLKKLSGTYKGQPMTTSEHISVATVGAAGLVHNNGVTYLIEGQPVGVFYLPHCTGIDEKGQYIIEDLDDNGTIDTGDSGDRKVCGQAIPKYFLGWDMGFKYKNWDLTMQFNGAFGHKIYNATSMTLNNMSNFPTYNILSGAQHLNNGKGIHDVQISDYWLEKGDYMNFEYASLGYTFTKDMLKWKFINNIHLSLSVNNICTLTGYKGLTPMINSATISGDNLGVDDKNIYPLSRTYTLSLSVNF</sequence>
<dbReference type="Proteomes" id="UP000286501">
    <property type="component" value="Unassembled WGS sequence"/>
</dbReference>
<evidence type="ECO:0000256" key="6">
    <source>
        <dbReference type="ARBA" id="ARBA00023136"/>
    </source>
</evidence>
<evidence type="ECO:0000313" key="13">
    <source>
        <dbReference type="EMBL" id="RHG65133.1"/>
    </source>
</evidence>
<comment type="subcellular location">
    <subcellularLocation>
        <location evidence="1 8">Cell outer membrane</location>
        <topology evidence="1 8">Multi-pass membrane protein</topology>
    </subcellularLocation>
</comment>
<feature type="domain" description="TonB-dependent receptor plug" evidence="11">
    <location>
        <begin position="118"/>
        <end position="226"/>
    </location>
</feature>
<keyword evidence="2 8" id="KW-0813">Transport</keyword>
<evidence type="ECO:0000256" key="2">
    <source>
        <dbReference type="ARBA" id="ARBA00022448"/>
    </source>
</evidence>
<dbReference type="Pfam" id="PF00593">
    <property type="entry name" value="TonB_dep_Rec_b-barrel"/>
    <property type="match status" value="1"/>
</dbReference>
<dbReference type="SUPFAM" id="SSF56935">
    <property type="entry name" value="Porins"/>
    <property type="match status" value="1"/>
</dbReference>
<evidence type="ECO:0000259" key="11">
    <source>
        <dbReference type="Pfam" id="PF07715"/>
    </source>
</evidence>
<dbReference type="EMBL" id="QSFW01000066">
    <property type="protein sequence ID" value="RHA81613.1"/>
    <property type="molecule type" value="Genomic_DNA"/>
</dbReference>
<dbReference type="InterPro" id="IPR012910">
    <property type="entry name" value="Plug_dom"/>
</dbReference>
<dbReference type="EMBL" id="QRIN01000035">
    <property type="protein sequence ID" value="RHG65133.1"/>
    <property type="molecule type" value="Genomic_DNA"/>
</dbReference>
<dbReference type="InterPro" id="IPR036942">
    <property type="entry name" value="Beta-barrel_TonB_sf"/>
</dbReference>
<comment type="caution">
    <text evidence="13">The sequence shown here is derived from an EMBL/GenBank/DDBJ whole genome shotgun (WGS) entry which is preliminary data.</text>
</comment>
<evidence type="ECO:0000256" key="1">
    <source>
        <dbReference type="ARBA" id="ARBA00004571"/>
    </source>
</evidence>
<dbReference type="InterPro" id="IPR037066">
    <property type="entry name" value="Plug_dom_sf"/>
</dbReference>
<evidence type="ECO:0000313" key="14">
    <source>
        <dbReference type="Proteomes" id="UP000284990"/>
    </source>
</evidence>
<dbReference type="Pfam" id="PF13715">
    <property type="entry name" value="CarbopepD_reg_2"/>
    <property type="match status" value="1"/>
</dbReference>
<dbReference type="NCBIfam" id="TIGR04057">
    <property type="entry name" value="SusC_RagA_signa"/>
    <property type="match status" value="1"/>
</dbReference>
<organism evidence="13 15">
    <name type="scientific">Segatella copri</name>
    <dbReference type="NCBI Taxonomy" id="165179"/>
    <lineage>
        <taxon>Bacteria</taxon>
        <taxon>Pseudomonadati</taxon>
        <taxon>Bacteroidota</taxon>
        <taxon>Bacteroidia</taxon>
        <taxon>Bacteroidales</taxon>
        <taxon>Prevotellaceae</taxon>
        <taxon>Segatella</taxon>
    </lineage>
</organism>
<name>A0A3R6GJ06_9BACT</name>
<dbReference type="RefSeq" id="WP_118192499.1">
    <property type="nucleotide sequence ID" value="NZ_QRIE01000034.1"/>
</dbReference>
<dbReference type="InterPro" id="IPR008969">
    <property type="entry name" value="CarboxyPept-like_regulatory"/>
</dbReference>
<dbReference type="NCBIfam" id="TIGR04056">
    <property type="entry name" value="OMP_RagA_SusC"/>
    <property type="match status" value="1"/>
</dbReference>
<keyword evidence="3 8" id="KW-1134">Transmembrane beta strand</keyword>
<evidence type="ECO:0000313" key="12">
    <source>
        <dbReference type="EMBL" id="RHA81613.1"/>
    </source>
</evidence>
<dbReference type="PROSITE" id="PS52016">
    <property type="entry name" value="TONB_DEPENDENT_REC_3"/>
    <property type="match status" value="1"/>
</dbReference>
<evidence type="ECO:0000259" key="10">
    <source>
        <dbReference type="Pfam" id="PF00593"/>
    </source>
</evidence>
<dbReference type="InterPro" id="IPR000531">
    <property type="entry name" value="Beta-barrel_TonB"/>
</dbReference>
<protein>
    <submittedName>
        <fullName evidence="13">SusC/RagA family TonB-linked outer membrane protein</fullName>
    </submittedName>
</protein>
<evidence type="ECO:0000256" key="5">
    <source>
        <dbReference type="ARBA" id="ARBA00023077"/>
    </source>
</evidence>
<dbReference type="Pfam" id="PF07715">
    <property type="entry name" value="Plug"/>
    <property type="match status" value="1"/>
</dbReference>
<keyword evidence="6 8" id="KW-0472">Membrane</keyword>
<dbReference type="GO" id="GO:0009279">
    <property type="term" value="C:cell outer membrane"/>
    <property type="evidence" value="ECO:0007669"/>
    <property type="project" value="UniProtKB-SubCell"/>
</dbReference>
<dbReference type="InterPro" id="IPR039426">
    <property type="entry name" value="TonB-dep_rcpt-like"/>
</dbReference>
<dbReference type="AlphaFoldDB" id="A0A3R6GJ06"/>
<dbReference type="Gene3D" id="2.40.170.20">
    <property type="entry name" value="TonB-dependent receptor, beta-barrel domain"/>
    <property type="match status" value="1"/>
</dbReference>
<evidence type="ECO:0000256" key="9">
    <source>
        <dbReference type="RuleBase" id="RU003357"/>
    </source>
</evidence>
<keyword evidence="4 8" id="KW-0812">Transmembrane</keyword>